<dbReference type="Pfam" id="PF21175">
    <property type="entry name" value="RecR_C"/>
    <property type="match status" value="1"/>
</dbReference>
<evidence type="ECO:0000256" key="1">
    <source>
        <dbReference type="ARBA" id="ARBA00022723"/>
    </source>
</evidence>
<feature type="zinc finger region" description="C4-type" evidence="7">
    <location>
        <begin position="58"/>
        <end position="73"/>
    </location>
</feature>
<evidence type="ECO:0000256" key="5">
    <source>
        <dbReference type="ARBA" id="ARBA00023172"/>
    </source>
</evidence>
<dbReference type="NCBIfam" id="TIGR00615">
    <property type="entry name" value="recR"/>
    <property type="match status" value="1"/>
</dbReference>
<dbReference type="SUPFAM" id="SSF111304">
    <property type="entry name" value="Recombination protein RecR"/>
    <property type="match status" value="1"/>
</dbReference>
<dbReference type="SMART" id="SM00493">
    <property type="entry name" value="TOPRIM"/>
    <property type="match status" value="1"/>
</dbReference>
<dbReference type="PROSITE" id="PS01300">
    <property type="entry name" value="RECR"/>
    <property type="match status" value="1"/>
</dbReference>
<dbReference type="GO" id="GO:0003677">
    <property type="term" value="F:DNA binding"/>
    <property type="evidence" value="ECO:0007669"/>
    <property type="project" value="UniProtKB-UniRule"/>
</dbReference>
<proteinExistence type="inferred from homology"/>
<dbReference type="PANTHER" id="PTHR30446:SF0">
    <property type="entry name" value="RECOMBINATION PROTEIN RECR"/>
    <property type="match status" value="1"/>
</dbReference>
<dbReference type="InterPro" id="IPR023627">
    <property type="entry name" value="Rcmb_RecR"/>
</dbReference>
<dbReference type="Gene3D" id="6.10.250.240">
    <property type="match status" value="1"/>
</dbReference>
<comment type="similarity">
    <text evidence="7">Belongs to the RecR family.</text>
</comment>
<keyword evidence="1 7" id="KW-0479">Metal-binding</keyword>
<comment type="function">
    <text evidence="7">May play a role in DNA repair. It seems to be involved in an RecBC-independent recombinational process of DNA repair. It may act with RecF and RecO.</text>
</comment>
<dbReference type="GO" id="GO:0006310">
    <property type="term" value="P:DNA recombination"/>
    <property type="evidence" value="ECO:0007669"/>
    <property type="project" value="UniProtKB-UniRule"/>
</dbReference>
<sequence>MSELAPPVAALIEEFSKLPGIGIKTAQRLTFYVLRSPADQARRLAEAILRVKESIIYCSRCFNITEHDPCSICQDPQRDRQLVCVVEEPLDVLALERTGAYKGLYHVLHGALSPLEGIGPDNLRIKELLERVRHEEIHEIVLATNPNFEGEYTANYLVSRLRELKPELAPRQLKITSLARGLPIGGDLEYADEGTLRRSIEGRLDLGA</sequence>
<evidence type="ECO:0000256" key="4">
    <source>
        <dbReference type="ARBA" id="ARBA00022833"/>
    </source>
</evidence>
<evidence type="ECO:0000256" key="6">
    <source>
        <dbReference type="ARBA" id="ARBA00023204"/>
    </source>
</evidence>
<dbReference type="Pfam" id="PF13662">
    <property type="entry name" value="Toprim_4"/>
    <property type="match status" value="1"/>
</dbReference>
<dbReference type="CDD" id="cd01025">
    <property type="entry name" value="TOPRIM_recR"/>
    <property type="match status" value="1"/>
</dbReference>
<evidence type="ECO:0000313" key="9">
    <source>
        <dbReference type="EMBL" id="RAQ98213.1"/>
    </source>
</evidence>
<name>A0A328VR76_9CHLR</name>
<dbReference type="Gene3D" id="3.40.1360.10">
    <property type="match status" value="1"/>
</dbReference>
<dbReference type="PROSITE" id="PS50880">
    <property type="entry name" value="TOPRIM"/>
    <property type="match status" value="1"/>
</dbReference>
<evidence type="ECO:0000256" key="2">
    <source>
        <dbReference type="ARBA" id="ARBA00022763"/>
    </source>
</evidence>
<dbReference type="Gene3D" id="1.10.8.420">
    <property type="entry name" value="RecR Domain 1"/>
    <property type="match status" value="1"/>
</dbReference>
<dbReference type="Gene3D" id="3.30.60.80">
    <property type="match status" value="1"/>
</dbReference>
<comment type="caution">
    <text evidence="9">The sequence shown here is derived from an EMBL/GenBank/DDBJ whole genome shotgun (WGS) entry which is preliminary data.</text>
</comment>
<dbReference type="OrthoDB" id="9802672at2"/>
<dbReference type="InterPro" id="IPR015967">
    <property type="entry name" value="Rcmb_RecR_Znf"/>
</dbReference>
<evidence type="ECO:0000256" key="7">
    <source>
        <dbReference type="HAMAP-Rule" id="MF_00017"/>
    </source>
</evidence>
<dbReference type="InterPro" id="IPR034137">
    <property type="entry name" value="TOPRIM_RecR"/>
</dbReference>
<dbReference type="GO" id="GO:0006281">
    <property type="term" value="P:DNA repair"/>
    <property type="evidence" value="ECO:0007669"/>
    <property type="project" value="UniProtKB-UniRule"/>
</dbReference>
<dbReference type="HAMAP" id="MF_00017">
    <property type="entry name" value="RecR"/>
    <property type="match status" value="1"/>
</dbReference>
<feature type="domain" description="Toprim" evidence="8">
    <location>
        <begin position="81"/>
        <end position="183"/>
    </location>
</feature>
<keyword evidence="4 7" id="KW-0862">Zinc</keyword>
<accession>A0A328VR76</accession>
<reference evidence="9 10" key="1">
    <citation type="submission" date="2016-08" db="EMBL/GenBank/DDBJ databases">
        <title>Analysis of Carbohydrate Active Enzymes in Thermogemmatispora T81 Reveals Carbohydrate Degradation Ability.</title>
        <authorList>
            <person name="Tomazini A."/>
            <person name="Lal S."/>
            <person name="Stott M."/>
            <person name="Henrissat B."/>
            <person name="Polikarpov I."/>
            <person name="Sparling R."/>
            <person name="Levin D.B."/>
        </authorList>
    </citation>
    <scope>NUCLEOTIDE SEQUENCE [LARGE SCALE GENOMIC DNA]</scope>
    <source>
        <strain evidence="9 10">T81</strain>
    </source>
</reference>
<dbReference type="InterPro" id="IPR006171">
    <property type="entry name" value="TOPRIM_dom"/>
</dbReference>
<dbReference type="AlphaFoldDB" id="A0A328VR76"/>
<dbReference type="GO" id="GO:0008270">
    <property type="term" value="F:zinc ion binding"/>
    <property type="evidence" value="ECO:0007669"/>
    <property type="project" value="UniProtKB-KW"/>
</dbReference>
<dbReference type="Pfam" id="PF21176">
    <property type="entry name" value="RecR_HhH"/>
    <property type="match status" value="1"/>
</dbReference>
<evidence type="ECO:0000313" key="10">
    <source>
        <dbReference type="Proteomes" id="UP000248706"/>
    </source>
</evidence>
<keyword evidence="3 7" id="KW-0863">Zinc-finger</keyword>
<keyword evidence="2 7" id="KW-0227">DNA damage</keyword>
<gene>
    <name evidence="7" type="primary">recR</name>
    <name evidence="9" type="ORF">A4R35_21910</name>
</gene>
<dbReference type="InterPro" id="IPR000093">
    <property type="entry name" value="DNA_Rcmb_RecR"/>
</dbReference>
<keyword evidence="10" id="KW-1185">Reference proteome</keyword>
<dbReference type="RefSeq" id="WP_112433301.1">
    <property type="nucleotide sequence ID" value="NZ_MCIF01000002.1"/>
</dbReference>
<evidence type="ECO:0000259" key="8">
    <source>
        <dbReference type="PROSITE" id="PS50880"/>
    </source>
</evidence>
<protein>
    <recommendedName>
        <fullName evidence="7">Recombination protein RecR</fullName>
    </recommendedName>
</protein>
<dbReference type="PANTHER" id="PTHR30446">
    <property type="entry name" value="RECOMBINATION PROTEIN RECR"/>
    <property type="match status" value="1"/>
</dbReference>
<keyword evidence="6 7" id="KW-0234">DNA repair</keyword>
<evidence type="ECO:0000256" key="3">
    <source>
        <dbReference type="ARBA" id="ARBA00022771"/>
    </source>
</evidence>
<organism evidence="9 10">
    <name type="scientific">Thermogemmatispora tikiterensis</name>
    <dbReference type="NCBI Taxonomy" id="1825093"/>
    <lineage>
        <taxon>Bacteria</taxon>
        <taxon>Bacillati</taxon>
        <taxon>Chloroflexota</taxon>
        <taxon>Ktedonobacteria</taxon>
        <taxon>Thermogemmatisporales</taxon>
        <taxon>Thermogemmatisporaceae</taxon>
        <taxon>Thermogemmatispora</taxon>
    </lineage>
</organism>
<dbReference type="Pfam" id="PF02132">
    <property type="entry name" value="RecR_ZnF"/>
    <property type="match status" value="1"/>
</dbReference>
<dbReference type="EMBL" id="MCIF01000002">
    <property type="protein sequence ID" value="RAQ98213.1"/>
    <property type="molecule type" value="Genomic_DNA"/>
</dbReference>
<dbReference type="Proteomes" id="UP000248706">
    <property type="component" value="Unassembled WGS sequence"/>
</dbReference>
<keyword evidence="5 7" id="KW-0233">DNA recombination</keyword>